<accession>A0A1Y8Z4N6</accession>
<reference evidence="1" key="2">
    <citation type="submission" date="2018-05" db="EMBL/GenBank/DDBJ databases">
        <title>OgluRS3 (Oryza glumaepatula Reference Sequence Version 3).</title>
        <authorList>
            <person name="Zhang J."/>
            <person name="Kudrna D."/>
            <person name="Lee S."/>
            <person name="Talag J."/>
            <person name="Welchert J."/>
            <person name="Wing R.A."/>
        </authorList>
    </citation>
    <scope>NUCLEOTIDE SEQUENCE [LARGE SCALE GENOMIC DNA]</scope>
</reference>
<dbReference type="Gramene" id="OGLUM12G13600.4">
    <property type="protein sequence ID" value="OGLUM12G13600.4"/>
    <property type="gene ID" value="OGLUM12G13600"/>
</dbReference>
<evidence type="ECO:0000313" key="1">
    <source>
        <dbReference type="EnsemblPlants" id="OGLUM12G13600.4"/>
    </source>
</evidence>
<proteinExistence type="predicted"/>
<sequence length="7" mass="750">MSLLVMG</sequence>
<evidence type="ECO:0000313" key="2">
    <source>
        <dbReference type="Proteomes" id="UP000026961"/>
    </source>
</evidence>
<reference evidence="1" key="1">
    <citation type="submission" date="2017-06" db="UniProtKB">
        <authorList>
            <consortium name="EnsemblPlants"/>
        </authorList>
    </citation>
    <scope>IDENTIFICATION</scope>
</reference>
<name>A0A1Y8Z4N6_9ORYZ</name>
<keyword evidence="2" id="KW-1185">Reference proteome</keyword>
<organism evidence="1">
    <name type="scientific">Oryza glumipatula</name>
    <dbReference type="NCBI Taxonomy" id="40148"/>
    <lineage>
        <taxon>Eukaryota</taxon>
        <taxon>Viridiplantae</taxon>
        <taxon>Streptophyta</taxon>
        <taxon>Embryophyta</taxon>
        <taxon>Tracheophyta</taxon>
        <taxon>Spermatophyta</taxon>
        <taxon>Magnoliopsida</taxon>
        <taxon>Liliopsida</taxon>
        <taxon>Poales</taxon>
        <taxon>Poaceae</taxon>
        <taxon>BOP clade</taxon>
        <taxon>Oryzoideae</taxon>
        <taxon>Oryzeae</taxon>
        <taxon>Oryzinae</taxon>
        <taxon>Oryza</taxon>
    </lineage>
</organism>
<dbReference type="Proteomes" id="UP000026961">
    <property type="component" value="Chromosome 12"/>
</dbReference>
<protein>
    <submittedName>
        <fullName evidence="1">Uncharacterized protein</fullName>
    </submittedName>
</protein>
<dbReference type="EnsemblPlants" id="OGLUM12G13600.4">
    <property type="protein sequence ID" value="OGLUM12G13600.4"/>
    <property type="gene ID" value="OGLUM12G13600"/>
</dbReference>